<proteinExistence type="predicted"/>
<accession>A0A2H3JM16</accession>
<feature type="compositionally biased region" description="Pro residues" evidence="2">
    <location>
        <begin position="393"/>
        <end position="413"/>
    </location>
</feature>
<feature type="region of interest" description="Disordered" evidence="2">
    <location>
        <begin position="464"/>
        <end position="656"/>
    </location>
</feature>
<feature type="compositionally biased region" description="Polar residues" evidence="2">
    <location>
        <begin position="581"/>
        <end position="631"/>
    </location>
</feature>
<feature type="compositionally biased region" description="Polar residues" evidence="2">
    <location>
        <begin position="869"/>
        <end position="888"/>
    </location>
</feature>
<feature type="compositionally biased region" description="Polar residues" evidence="2">
    <location>
        <begin position="640"/>
        <end position="651"/>
    </location>
</feature>
<feature type="region of interest" description="Disordered" evidence="2">
    <location>
        <begin position="236"/>
        <end position="423"/>
    </location>
</feature>
<feature type="coiled-coil region" evidence="1">
    <location>
        <begin position="119"/>
        <end position="209"/>
    </location>
</feature>
<keyword evidence="1" id="KW-0175">Coiled coil</keyword>
<feature type="compositionally biased region" description="Polar residues" evidence="2">
    <location>
        <begin position="307"/>
        <end position="319"/>
    </location>
</feature>
<evidence type="ECO:0000256" key="1">
    <source>
        <dbReference type="SAM" id="Coils"/>
    </source>
</evidence>
<feature type="compositionally biased region" description="Basic and acidic residues" evidence="2">
    <location>
        <begin position="512"/>
        <end position="528"/>
    </location>
</feature>
<sequence>MSSPPRYEEAGPSGSRDRQEEQEYQFVVHREDYEDHEDYGDREDRPFSPSRRGSPIDARRSLASFGNSREILEIAERIGRSSRGSRRSGTERELIKLLLSEEVEFRRMRSTLYLATNNLETERRRAHEAERRALELARDFKTVNDARITAQNEVNRLSAELNLYKMQLANAQSELERGQDTLRDLELQRDDAEAAAARARSTARRLREQQQIFNAREEGRREGFAEGMRFAEARMSGYSRRRSDEGDSIHEDEPTYADAGRPPPLDEISPELNNFLPSARMNDPPPRGYRDPPPGSIFEEQIRATIPPQNAFSRDTQGSRFRENMASPGASTLRSVPPSLRVGPLSNAPQPQGDGNIHPRVVRTASPTPSHPDYTVPPDGWIPSIGDDNRISLPPPHELNERPPPSPRTPQSPLPTITVDETGFPTPSQVVARDYAYPNQRSSPVSMADSVASTSMSHLSILAPPRNSATRERLSAIPEAELSTSTEGRLGNAMMPEPLVFPAASTGTDTTSRSDRRPSRPERSDYKSVRSTSRRAKSRYRSEESLSDVSSLTEQSIRQSAHAADPAQNIRLSSPFDRPYSSASYNDDNVRFHQSQSVNSVSDTGSSGQRRASGSVTISVQPPSGSEQSCSPLGAESGRLTPSSSMRTVSPSRPYIPAEPTTLNLRSMPSMGPLGSGFPPPGFVTMEHPMPAPYQPPPQMPTSQIEGSLQLTTDPSVVPIRPASRTNSLAAHREDRLRPTTPSYRPPSATPSQSSRPRSPSQLSYSPNGQPMTAPPYQSLPVPPNQPLPIPAPDGSRPSSQPRYMPESNRPQTPNQPRYIREPERPYTSDQPKYIIPPDASRRGQRSSRQPPAGSASPGPSGVPRPASTLNTVSPRSSTSRLSVNMNAGATPAAFSSRPLSGGGLRHMASTSSFASTTSRKSGYGRYDPSTYLDAAYLASSEDLRLPGS</sequence>
<feature type="compositionally biased region" description="Low complexity" evidence="2">
    <location>
        <begin position="847"/>
        <end position="868"/>
    </location>
</feature>
<evidence type="ECO:0000313" key="4">
    <source>
        <dbReference type="Proteomes" id="UP000218811"/>
    </source>
</evidence>
<feature type="compositionally biased region" description="Pro residues" evidence="2">
    <location>
        <begin position="781"/>
        <end position="792"/>
    </location>
</feature>
<evidence type="ECO:0000256" key="2">
    <source>
        <dbReference type="SAM" id="MobiDB-lite"/>
    </source>
</evidence>
<dbReference type="Proteomes" id="UP000218811">
    <property type="component" value="Unassembled WGS sequence"/>
</dbReference>
<feature type="compositionally biased region" description="Low complexity" evidence="2">
    <location>
        <begin position="750"/>
        <end position="767"/>
    </location>
</feature>
<feature type="compositionally biased region" description="Polar residues" evidence="2">
    <location>
        <begin position="702"/>
        <end position="715"/>
    </location>
</feature>
<feature type="region of interest" description="Disordered" evidence="2">
    <location>
        <begin position="1"/>
        <end position="60"/>
    </location>
</feature>
<dbReference type="STRING" id="742152.A0A2H3JM16"/>
<gene>
    <name evidence="3" type="ORF">WOLCODRAFT_150938</name>
</gene>
<name>A0A2H3JM16_WOLCO</name>
<dbReference type="EMBL" id="KB468113">
    <property type="protein sequence ID" value="PCH40913.1"/>
    <property type="molecule type" value="Genomic_DNA"/>
</dbReference>
<feature type="compositionally biased region" description="Pro residues" evidence="2">
    <location>
        <begin position="283"/>
        <end position="295"/>
    </location>
</feature>
<dbReference type="AlphaFoldDB" id="A0A2H3JM16"/>
<dbReference type="OMA" id="MSYASFR"/>
<protein>
    <submittedName>
        <fullName evidence="3">Uncharacterized protein</fullName>
    </submittedName>
</protein>
<feature type="compositionally biased region" description="Basic and acidic residues" evidence="2">
    <location>
        <begin position="241"/>
        <end position="253"/>
    </location>
</feature>
<dbReference type="OrthoDB" id="3069722at2759"/>
<reference evidence="3 4" key="1">
    <citation type="journal article" date="2012" name="Science">
        <title>The Paleozoic origin of enzymatic lignin decomposition reconstructed from 31 fungal genomes.</title>
        <authorList>
            <person name="Floudas D."/>
            <person name="Binder M."/>
            <person name="Riley R."/>
            <person name="Barry K."/>
            <person name="Blanchette R.A."/>
            <person name="Henrissat B."/>
            <person name="Martinez A.T."/>
            <person name="Otillar R."/>
            <person name="Spatafora J.W."/>
            <person name="Yadav J.S."/>
            <person name="Aerts A."/>
            <person name="Benoit I."/>
            <person name="Boyd A."/>
            <person name="Carlson A."/>
            <person name="Copeland A."/>
            <person name="Coutinho P.M."/>
            <person name="de Vries R.P."/>
            <person name="Ferreira P."/>
            <person name="Findley K."/>
            <person name="Foster B."/>
            <person name="Gaskell J."/>
            <person name="Glotzer D."/>
            <person name="Gorecki P."/>
            <person name="Heitman J."/>
            <person name="Hesse C."/>
            <person name="Hori C."/>
            <person name="Igarashi K."/>
            <person name="Jurgens J.A."/>
            <person name="Kallen N."/>
            <person name="Kersten P."/>
            <person name="Kohler A."/>
            <person name="Kuees U."/>
            <person name="Kumar T.K.A."/>
            <person name="Kuo A."/>
            <person name="LaButti K."/>
            <person name="Larrondo L.F."/>
            <person name="Lindquist E."/>
            <person name="Ling A."/>
            <person name="Lombard V."/>
            <person name="Lucas S."/>
            <person name="Lundell T."/>
            <person name="Martin R."/>
            <person name="McLaughlin D.J."/>
            <person name="Morgenstern I."/>
            <person name="Morin E."/>
            <person name="Murat C."/>
            <person name="Nagy L.G."/>
            <person name="Nolan M."/>
            <person name="Ohm R.A."/>
            <person name="Patyshakuliyeva A."/>
            <person name="Rokas A."/>
            <person name="Ruiz-Duenas F.J."/>
            <person name="Sabat G."/>
            <person name="Salamov A."/>
            <person name="Samejima M."/>
            <person name="Schmutz J."/>
            <person name="Slot J.C."/>
            <person name="St John F."/>
            <person name="Stenlid J."/>
            <person name="Sun H."/>
            <person name="Sun S."/>
            <person name="Syed K."/>
            <person name="Tsang A."/>
            <person name="Wiebenga A."/>
            <person name="Young D."/>
            <person name="Pisabarro A."/>
            <person name="Eastwood D.C."/>
            <person name="Martin F."/>
            <person name="Cullen D."/>
            <person name="Grigoriev I.V."/>
            <person name="Hibbett D.S."/>
        </authorList>
    </citation>
    <scope>NUCLEOTIDE SEQUENCE [LARGE SCALE GENOMIC DNA]</scope>
    <source>
        <strain evidence="3 4">MD-104</strain>
    </source>
</reference>
<organism evidence="3 4">
    <name type="scientific">Wolfiporia cocos (strain MD-104)</name>
    <name type="common">Brown rot fungus</name>
    <dbReference type="NCBI Taxonomy" id="742152"/>
    <lineage>
        <taxon>Eukaryota</taxon>
        <taxon>Fungi</taxon>
        <taxon>Dikarya</taxon>
        <taxon>Basidiomycota</taxon>
        <taxon>Agaricomycotina</taxon>
        <taxon>Agaricomycetes</taxon>
        <taxon>Polyporales</taxon>
        <taxon>Phaeolaceae</taxon>
        <taxon>Wolfiporia</taxon>
    </lineage>
</organism>
<feature type="compositionally biased region" description="Polar residues" evidence="2">
    <location>
        <begin position="547"/>
        <end position="559"/>
    </location>
</feature>
<keyword evidence="4" id="KW-1185">Reference proteome</keyword>
<evidence type="ECO:0000313" key="3">
    <source>
        <dbReference type="EMBL" id="PCH40913.1"/>
    </source>
</evidence>
<feature type="compositionally biased region" description="Low complexity" evidence="2">
    <location>
        <begin position="909"/>
        <end position="919"/>
    </location>
</feature>
<feature type="compositionally biased region" description="Pro residues" evidence="2">
    <location>
        <begin position="690"/>
        <end position="700"/>
    </location>
</feature>
<feature type="region of interest" description="Disordered" evidence="2">
    <location>
        <begin position="688"/>
        <end position="926"/>
    </location>
</feature>